<keyword evidence="1" id="KW-1015">Disulfide bond</keyword>
<dbReference type="Proteomes" id="UP000681722">
    <property type="component" value="Unassembled WGS sequence"/>
</dbReference>
<dbReference type="PROSITE" id="PS00022">
    <property type="entry name" value="EGF_1"/>
    <property type="match status" value="1"/>
</dbReference>
<dbReference type="PROSITE" id="PS51412">
    <property type="entry name" value="MACPF_2"/>
    <property type="match status" value="1"/>
</dbReference>
<dbReference type="EMBL" id="CAJNOK010021005">
    <property type="protein sequence ID" value="CAF1325661.1"/>
    <property type="molecule type" value="Genomic_DNA"/>
</dbReference>
<dbReference type="AlphaFoldDB" id="A0A815IFW9"/>
<evidence type="ECO:0000313" key="4">
    <source>
        <dbReference type="EMBL" id="CAF1325661.1"/>
    </source>
</evidence>
<dbReference type="EMBL" id="CAJOBA010042617">
    <property type="protein sequence ID" value="CAF4136705.1"/>
    <property type="molecule type" value="Genomic_DNA"/>
</dbReference>
<dbReference type="PROSITE" id="PS50026">
    <property type="entry name" value="EGF_3"/>
    <property type="match status" value="1"/>
</dbReference>
<evidence type="ECO:0000313" key="8">
    <source>
        <dbReference type="Proteomes" id="UP000663829"/>
    </source>
</evidence>
<evidence type="ECO:0000256" key="1">
    <source>
        <dbReference type="PROSITE-ProRule" id="PRU00076"/>
    </source>
</evidence>
<dbReference type="InterPro" id="IPR020864">
    <property type="entry name" value="MACPF"/>
</dbReference>
<dbReference type="EMBL" id="CAJOBC010072480">
    <property type="protein sequence ID" value="CAF4247329.1"/>
    <property type="molecule type" value="Genomic_DNA"/>
</dbReference>
<keyword evidence="8" id="KW-1185">Reference proteome</keyword>
<evidence type="ECO:0000313" key="7">
    <source>
        <dbReference type="EMBL" id="CAF4247329.1"/>
    </source>
</evidence>
<gene>
    <name evidence="5" type="ORF">GPM918_LOCUS31592</name>
    <name evidence="4" type="ORF">OVA965_LOCUS29647</name>
    <name evidence="7" type="ORF">SRO942_LOCUS32241</name>
    <name evidence="6" type="ORF">TMI583_LOCUS30431</name>
</gene>
<keyword evidence="1" id="KW-0245">EGF-like domain</keyword>
<dbReference type="Pfam" id="PF01823">
    <property type="entry name" value="MACPF"/>
    <property type="match status" value="1"/>
</dbReference>
<reference evidence="5" key="1">
    <citation type="submission" date="2021-02" db="EMBL/GenBank/DDBJ databases">
        <authorList>
            <person name="Nowell W R."/>
        </authorList>
    </citation>
    <scope>NUCLEOTIDE SEQUENCE</scope>
</reference>
<accession>A0A815IFW9</accession>
<feature type="domain" description="EGF-like" evidence="2">
    <location>
        <begin position="208"/>
        <end position="247"/>
    </location>
</feature>
<sequence>MIDKMVQTNTTILHTNARISHVRLSMFELGLDLTDEFRFIIQHLPCCKCNETVEEYIREYIFKYYGYTYVTDLLLGGIAQQNVYITQEDRAVLEQNGYTITNEAQLSAEVREIFSASFKMKYTNGYNKTSHETFTKYVKTSSGTTLGGDTTIKSIEDWSKTVPSNPVAIKFGIKYLFNLLTKERFPNDNAVDKKLKLIEIALSKYLQDPLFCYNNCTSPTNGICKSSGYFRFGLCQCNKGFSGIDCSVPVTQPPKPDILSGTICGFRFGGGTDCDGVDPRSGCPSGYTGSMWLIGKTGSGVWNFSSKSDTDKEIAKNGTICGIFGTPCGGKNPLSDGCPTGYARYEWLTEWGNGRTAFCYKTDPNVIDASGTMCGLEINGGNGAACNGYHPTHGGCPPGFHLVQWLVDFGDSHIAFCVKD</sequence>
<evidence type="ECO:0000259" key="2">
    <source>
        <dbReference type="PROSITE" id="PS50026"/>
    </source>
</evidence>
<dbReference type="EMBL" id="CAJNOQ010015636">
    <property type="protein sequence ID" value="CAF1365429.1"/>
    <property type="molecule type" value="Genomic_DNA"/>
</dbReference>
<comment type="caution">
    <text evidence="5">The sequence shown here is derived from an EMBL/GenBank/DDBJ whole genome shotgun (WGS) entry which is preliminary data.</text>
</comment>
<dbReference type="Proteomes" id="UP000663829">
    <property type="component" value="Unassembled WGS sequence"/>
</dbReference>
<dbReference type="PROSITE" id="PS01186">
    <property type="entry name" value="EGF_2"/>
    <property type="match status" value="1"/>
</dbReference>
<name>A0A815IFW9_9BILA</name>
<protein>
    <submittedName>
        <fullName evidence="5">Uncharacterized protein</fullName>
    </submittedName>
</protein>
<dbReference type="InterPro" id="IPR000742">
    <property type="entry name" value="EGF"/>
</dbReference>
<evidence type="ECO:0000259" key="3">
    <source>
        <dbReference type="PROSITE" id="PS51412"/>
    </source>
</evidence>
<organism evidence="5 8">
    <name type="scientific">Didymodactylos carnosus</name>
    <dbReference type="NCBI Taxonomy" id="1234261"/>
    <lineage>
        <taxon>Eukaryota</taxon>
        <taxon>Metazoa</taxon>
        <taxon>Spiralia</taxon>
        <taxon>Gnathifera</taxon>
        <taxon>Rotifera</taxon>
        <taxon>Eurotatoria</taxon>
        <taxon>Bdelloidea</taxon>
        <taxon>Philodinida</taxon>
        <taxon>Philodinidae</taxon>
        <taxon>Didymodactylos</taxon>
    </lineage>
</organism>
<feature type="domain" description="MACPF" evidence="3">
    <location>
        <begin position="1"/>
        <end position="213"/>
    </location>
</feature>
<dbReference type="Proteomes" id="UP000682733">
    <property type="component" value="Unassembled WGS sequence"/>
</dbReference>
<feature type="disulfide bond" evidence="1">
    <location>
        <begin position="237"/>
        <end position="246"/>
    </location>
</feature>
<dbReference type="OrthoDB" id="9970150at2759"/>
<evidence type="ECO:0000313" key="5">
    <source>
        <dbReference type="EMBL" id="CAF1365429.1"/>
    </source>
</evidence>
<dbReference type="Proteomes" id="UP000677228">
    <property type="component" value="Unassembled WGS sequence"/>
</dbReference>
<evidence type="ECO:0000313" key="6">
    <source>
        <dbReference type="EMBL" id="CAF4136705.1"/>
    </source>
</evidence>
<proteinExistence type="predicted"/>
<comment type="caution">
    <text evidence="1">Lacks conserved residue(s) required for the propagation of feature annotation.</text>
</comment>
<dbReference type="SMART" id="SM00457">
    <property type="entry name" value="MACPF"/>
    <property type="match status" value="1"/>
</dbReference>